<dbReference type="PANTHER" id="PTHR46796">
    <property type="entry name" value="HTH-TYPE TRANSCRIPTIONAL ACTIVATOR RHAS-RELATED"/>
    <property type="match status" value="1"/>
</dbReference>
<keyword evidence="4" id="KW-0804">Transcription</keyword>
<dbReference type="Pfam" id="PF12833">
    <property type="entry name" value="HTH_18"/>
    <property type="match status" value="1"/>
</dbReference>
<reference evidence="6 7" key="1">
    <citation type="journal article" date="2012" name="Science">
        <title>Ecological populations of bacteria act as socially cohesive units of antibiotic production and resistance.</title>
        <authorList>
            <person name="Cordero O.X."/>
            <person name="Wildschutte H."/>
            <person name="Kirkup B."/>
            <person name="Proehl S."/>
            <person name="Ngo L."/>
            <person name="Hussain F."/>
            <person name="Le Roux F."/>
            <person name="Mincer T."/>
            <person name="Polz M.F."/>
        </authorList>
    </citation>
    <scope>NUCLEOTIDE SEQUENCE [LARGE SCALE GENOMIC DNA]</scope>
    <source>
        <strain evidence="6 7">FF-238</strain>
    </source>
</reference>
<dbReference type="SMART" id="SM00342">
    <property type="entry name" value="HTH_ARAC"/>
    <property type="match status" value="1"/>
</dbReference>
<dbReference type="InterPro" id="IPR003313">
    <property type="entry name" value="AraC-bd"/>
</dbReference>
<dbReference type="InterPro" id="IPR050204">
    <property type="entry name" value="AraC_XylS_family_regulators"/>
</dbReference>
<evidence type="ECO:0000256" key="3">
    <source>
        <dbReference type="ARBA" id="ARBA00023159"/>
    </source>
</evidence>
<evidence type="ECO:0000313" key="6">
    <source>
        <dbReference type="EMBL" id="OEE74390.1"/>
    </source>
</evidence>
<evidence type="ECO:0000256" key="4">
    <source>
        <dbReference type="ARBA" id="ARBA00023163"/>
    </source>
</evidence>
<protein>
    <submittedName>
        <fullName evidence="6">Transcriptional regulator</fullName>
    </submittedName>
</protein>
<gene>
    <name evidence="6" type="ORF">A130_18005</name>
</gene>
<dbReference type="Proteomes" id="UP000094165">
    <property type="component" value="Unassembled WGS sequence"/>
</dbReference>
<dbReference type="GO" id="GO:0043565">
    <property type="term" value="F:sequence-specific DNA binding"/>
    <property type="evidence" value="ECO:0007669"/>
    <property type="project" value="InterPro"/>
</dbReference>
<evidence type="ECO:0000313" key="7">
    <source>
        <dbReference type="Proteomes" id="UP000094165"/>
    </source>
</evidence>
<dbReference type="GO" id="GO:0003700">
    <property type="term" value="F:DNA-binding transcription factor activity"/>
    <property type="evidence" value="ECO:0007669"/>
    <property type="project" value="InterPro"/>
</dbReference>
<proteinExistence type="predicted"/>
<dbReference type="RefSeq" id="WP_017052662.1">
    <property type="nucleotide sequence ID" value="NZ_AJYW02000196.1"/>
</dbReference>
<evidence type="ECO:0000256" key="2">
    <source>
        <dbReference type="ARBA" id="ARBA00023125"/>
    </source>
</evidence>
<organism evidence="6 7">
    <name type="scientific">Vibrio genomosp. F6 str. FF-238</name>
    <dbReference type="NCBI Taxonomy" id="1191298"/>
    <lineage>
        <taxon>Bacteria</taxon>
        <taxon>Pseudomonadati</taxon>
        <taxon>Pseudomonadota</taxon>
        <taxon>Gammaproteobacteria</taxon>
        <taxon>Vibrionales</taxon>
        <taxon>Vibrionaceae</taxon>
        <taxon>Vibrio</taxon>
    </lineage>
</organism>
<dbReference type="PANTHER" id="PTHR46796:SF2">
    <property type="entry name" value="TRANSCRIPTIONAL REGULATORY PROTEIN"/>
    <property type="match status" value="1"/>
</dbReference>
<dbReference type="PRINTS" id="PR00032">
    <property type="entry name" value="HTHARAC"/>
</dbReference>
<dbReference type="SUPFAM" id="SSF46689">
    <property type="entry name" value="Homeodomain-like"/>
    <property type="match status" value="2"/>
</dbReference>
<keyword evidence="7" id="KW-1185">Reference proteome</keyword>
<feature type="domain" description="HTH araC/xylS-type" evidence="5">
    <location>
        <begin position="176"/>
        <end position="273"/>
    </location>
</feature>
<comment type="caution">
    <text evidence="6">The sequence shown here is derived from an EMBL/GenBank/DDBJ whole genome shotgun (WGS) entry which is preliminary data.</text>
</comment>
<dbReference type="InterPro" id="IPR018060">
    <property type="entry name" value="HTH_AraC"/>
</dbReference>
<dbReference type="InterPro" id="IPR020449">
    <property type="entry name" value="Tscrpt_reg_AraC-type_HTH"/>
</dbReference>
<dbReference type="InterPro" id="IPR037923">
    <property type="entry name" value="HTH-like"/>
</dbReference>
<name>A0A1E5CX48_9VIBR</name>
<evidence type="ECO:0000256" key="1">
    <source>
        <dbReference type="ARBA" id="ARBA00023015"/>
    </source>
</evidence>
<keyword evidence="1" id="KW-0805">Transcription regulation</keyword>
<dbReference type="SUPFAM" id="SSF51215">
    <property type="entry name" value="Regulatory protein AraC"/>
    <property type="match status" value="1"/>
</dbReference>
<dbReference type="InterPro" id="IPR018062">
    <property type="entry name" value="HTH_AraC-typ_CS"/>
</dbReference>
<dbReference type="Gene3D" id="1.10.10.60">
    <property type="entry name" value="Homeodomain-like"/>
    <property type="match status" value="1"/>
</dbReference>
<dbReference type="PROSITE" id="PS01124">
    <property type="entry name" value="HTH_ARAC_FAMILY_2"/>
    <property type="match status" value="1"/>
</dbReference>
<dbReference type="AlphaFoldDB" id="A0A1E5CX48"/>
<dbReference type="PROSITE" id="PS00041">
    <property type="entry name" value="HTH_ARAC_FAMILY_1"/>
    <property type="match status" value="1"/>
</dbReference>
<dbReference type="InterPro" id="IPR009057">
    <property type="entry name" value="Homeodomain-like_sf"/>
</dbReference>
<dbReference type="Pfam" id="PF02311">
    <property type="entry name" value="AraC_binding"/>
    <property type="match status" value="1"/>
</dbReference>
<sequence>MKQDNSVFFKRSDLLPFVEMRKATRSTACYYQHSHDEFSFGIIDQGNALYRNRQTNHSISQGDTVTINPSDVHSCNPAKGKWSYRMLFIDAHWMGEIQSQLFKHNRIDYHPFERQYETSELFYQSFNHLFQSLNQNYEPLTCEVQLVDFLELCFNAQNSMDSLQQNQTYRPCSNMRRIKEMLLDQIGEQLSLEALVSEVGISQYHLIRRFRHYFGMSPHAYLLDARIKKSKQMLRTGCKIVDISNSLGFSDQAHFQRNFKKRIAVTPKRYQSYFL</sequence>
<evidence type="ECO:0000259" key="5">
    <source>
        <dbReference type="PROSITE" id="PS01124"/>
    </source>
</evidence>
<accession>A0A1E5CX48</accession>
<keyword evidence="2" id="KW-0238">DNA-binding</keyword>
<dbReference type="EMBL" id="AJYW02000196">
    <property type="protein sequence ID" value="OEE74390.1"/>
    <property type="molecule type" value="Genomic_DNA"/>
</dbReference>
<keyword evidence="3" id="KW-0010">Activator</keyword>